<dbReference type="Gene3D" id="3.40.50.360">
    <property type="match status" value="1"/>
</dbReference>
<protein>
    <recommendedName>
        <fullName evidence="6">FMN dependent NADH:quinone oxidoreductase</fullName>
        <ecNumber evidence="6">1.6.5.-</ecNumber>
    </recommendedName>
    <alternativeName>
        <fullName evidence="6">Azo-dye reductase</fullName>
    </alternativeName>
    <alternativeName>
        <fullName evidence="6">FMN-dependent NADH-azo compound oxidoreductase</fullName>
    </alternativeName>
    <alternativeName>
        <fullName evidence="6">FMN-dependent NADH-azoreductase</fullName>
        <ecNumber evidence="6">1.7.1.17</ecNumber>
    </alternativeName>
</protein>
<dbReference type="InterPro" id="IPR023048">
    <property type="entry name" value="NADH:quinone_OxRdtase_FMN_depd"/>
</dbReference>
<evidence type="ECO:0000313" key="9">
    <source>
        <dbReference type="Proteomes" id="UP001243212"/>
    </source>
</evidence>
<evidence type="ECO:0000256" key="3">
    <source>
        <dbReference type="ARBA" id="ARBA00023002"/>
    </source>
</evidence>
<evidence type="ECO:0000313" key="8">
    <source>
        <dbReference type="EMBL" id="MDP9806065.1"/>
    </source>
</evidence>
<dbReference type="EMBL" id="JAUSQX010000001">
    <property type="protein sequence ID" value="MDP9806065.1"/>
    <property type="molecule type" value="Genomic_DNA"/>
</dbReference>
<proteinExistence type="inferred from homology"/>
<dbReference type="Proteomes" id="UP001243212">
    <property type="component" value="Unassembled WGS sequence"/>
</dbReference>
<keyword evidence="9" id="KW-1185">Reference proteome</keyword>
<dbReference type="PANTHER" id="PTHR43741:SF7">
    <property type="entry name" value="FMN-DEPENDENT NADH:QUINONE OXIDOREDUCTASE"/>
    <property type="match status" value="1"/>
</dbReference>
<comment type="catalytic activity">
    <reaction evidence="6">
        <text>2 a quinone + NADH + H(+) = 2 a 1,4-benzosemiquinone + NAD(+)</text>
        <dbReference type="Rhea" id="RHEA:65952"/>
        <dbReference type="ChEBI" id="CHEBI:15378"/>
        <dbReference type="ChEBI" id="CHEBI:57540"/>
        <dbReference type="ChEBI" id="CHEBI:57945"/>
        <dbReference type="ChEBI" id="CHEBI:132124"/>
        <dbReference type="ChEBI" id="CHEBI:134225"/>
    </reaction>
</comment>
<keyword evidence="1 6" id="KW-0285">Flavoprotein</keyword>
<accession>A0ABT9NFB9</accession>
<dbReference type="GO" id="GO:0016491">
    <property type="term" value="F:oxidoreductase activity"/>
    <property type="evidence" value="ECO:0007669"/>
    <property type="project" value="UniProtKB-KW"/>
</dbReference>
<comment type="similarity">
    <text evidence="6">Belongs to the azoreductase type 1 family.</text>
</comment>
<comment type="subunit">
    <text evidence="6">Homodimer.</text>
</comment>
<gene>
    <name evidence="6" type="primary">azoR</name>
    <name evidence="8" type="ORF">J2S70_000647</name>
</gene>
<dbReference type="Pfam" id="PF02525">
    <property type="entry name" value="Flavodoxin_2"/>
    <property type="match status" value="1"/>
</dbReference>
<dbReference type="EC" id="1.7.1.17" evidence="6"/>
<comment type="function">
    <text evidence="6">Quinone reductase that provides resistance to thiol-specific stress caused by electrophilic quinones.</text>
</comment>
<comment type="cofactor">
    <cofactor evidence="6">
        <name>FMN</name>
        <dbReference type="ChEBI" id="CHEBI:58210"/>
    </cofactor>
    <text evidence="6">Binds 1 FMN per subunit.</text>
</comment>
<dbReference type="EC" id="1.6.5.-" evidence="6"/>
<organism evidence="8 9">
    <name type="scientific">Trueperella bonasi</name>
    <dbReference type="NCBI Taxonomy" id="312286"/>
    <lineage>
        <taxon>Bacteria</taxon>
        <taxon>Bacillati</taxon>
        <taxon>Actinomycetota</taxon>
        <taxon>Actinomycetes</taxon>
        <taxon>Actinomycetales</taxon>
        <taxon>Actinomycetaceae</taxon>
        <taxon>Trueperella</taxon>
    </lineage>
</organism>
<evidence type="ECO:0000259" key="7">
    <source>
        <dbReference type="Pfam" id="PF02525"/>
    </source>
</evidence>
<sequence length="185" mass="20667">MTDVFVESFKESHPDARVQELRLYEVAIPEIDLDLLTGWKALGDGEHFAHLSSAQQNKITLFNNYTQQFLDSDLVVIANPLWNLSVPTRLKAWIDTVVVSGRTFRYNEQGEAEGLAGGKRVVHLQASGGHFDAQDPACQYVKGVFSFLGCDVDQIAAEGMDHDPDRAEEIMEGAFERVRELARSI</sequence>
<evidence type="ECO:0000256" key="6">
    <source>
        <dbReference type="HAMAP-Rule" id="MF_01216"/>
    </source>
</evidence>
<feature type="domain" description="Flavodoxin-like fold" evidence="7">
    <location>
        <begin position="2"/>
        <end position="180"/>
    </location>
</feature>
<keyword evidence="3 6" id="KW-0560">Oxidoreductase</keyword>
<comment type="catalytic activity">
    <reaction evidence="5">
        <text>N,N-dimethyl-1,4-phenylenediamine + anthranilate + 2 NAD(+) = 2-(4-dimethylaminophenyl)diazenylbenzoate + 2 NADH + 2 H(+)</text>
        <dbReference type="Rhea" id="RHEA:55872"/>
        <dbReference type="ChEBI" id="CHEBI:15378"/>
        <dbReference type="ChEBI" id="CHEBI:15783"/>
        <dbReference type="ChEBI" id="CHEBI:16567"/>
        <dbReference type="ChEBI" id="CHEBI:57540"/>
        <dbReference type="ChEBI" id="CHEBI:57945"/>
        <dbReference type="ChEBI" id="CHEBI:71579"/>
        <dbReference type="EC" id="1.7.1.17"/>
    </reaction>
    <physiologicalReaction direction="right-to-left" evidence="5">
        <dbReference type="Rhea" id="RHEA:55874"/>
    </physiologicalReaction>
</comment>
<dbReference type="InterPro" id="IPR029039">
    <property type="entry name" value="Flavoprotein-like_sf"/>
</dbReference>
<keyword evidence="4 6" id="KW-0520">NAD</keyword>
<keyword evidence="2 6" id="KW-0288">FMN</keyword>
<evidence type="ECO:0000256" key="1">
    <source>
        <dbReference type="ARBA" id="ARBA00022630"/>
    </source>
</evidence>
<evidence type="ECO:0000256" key="5">
    <source>
        <dbReference type="ARBA" id="ARBA00048542"/>
    </source>
</evidence>
<comment type="caution">
    <text evidence="8">The sequence shown here is derived from an EMBL/GenBank/DDBJ whole genome shotgun (WGS) entry which is preliminary data.</text>
</comment>
<evidence type="ECO:0000256" key="2">
    <source>
        <dbReference type="ARBA" id="ARBA00022643"/>
    </source>
</evidence>
<comment type="function">
    <text evidence="6">Also exhibits azoreductase activity. Catalyzes the reductive cleavage of the azo bond in aromatic azo compounds to the corresponding amines.</text>
</comment>
<comment type="caution">
    <text evidence="6">Lacks conserved residue(s) required for the propagation of feature annotation.</text>
</comment>
<dbReference type="InterPro" id="IPR050104">
    <property type="entry name" value="FMN-dep_NADH:Q_OxRdtase_AzoR1"/>
</dbReference>
<evidence type="ECO:0000256" key="4">
    <source>
        <dbReference type="ARBA" id="ARBA00023027"/>
    </source>
</evidence>
<reference evidence="8 9" key="1">
    <citation type="submission" date="2023-07" db="EMBL/GenBank/DDBJ databases">
        <title>Sequencing the genomes of 1000 actinobacteria strains.</title>
        <authorList>
            <person name="Klenk H.-P."/>
        </authorList>
    </citation>
    <scope>NUCLEOTIDE SEQUENCE [LARGE SCALE GENOMIC DNA]</scope>
    <source>
        <strain evidence="8 9">DSM 17163</strain>
    </source>
</reference>
<dbReference type="HAMAP" id="MF_01216">
    <property type="entry name" value="Azoreductase_type1"/>
    <property type="match status" value="1"/>
</dbReference>
<dbReference type="SUPFAM" id="SSF52218">
    <property type="entry name" value="Flavoproteins"/>
    <property type="match status" value="1"/>
</dbReference>
<dbReference type="PANTHER" id="PTHR43741">
    <property type="entry name" value="FMN-DEPENDENT NADH-AZOREDUCTASE 1"/>
    <property type="match status" value="1"/>
</dbReference>
<name>A0ABT9NFB9_9ACTO</name>
<dbReference type="InterPro" id="IPR003680">
    <property type="entry name" value="Flavodoxin_fold"/>
</dbReference>